<dbReference type="STRING" id="887929.HMP0721_1810"/>
<comment type="caution">
    <text evidence="6">The sequence shown here is derived from an EMBL/GenBank/DDBJ whole genome shotgun (WGS) entry which is preliminary data.</text>
</comment>
<dbReference type="RefSeq" id="WP_006599232.1">
    <property type="nucleotide sequence ID" value="NZ_GL622359.1"/>
</dbReference>
<accession>E6MIH5</accession>
<organism evidence="6 7">
    <name type="scientific">Pseudoramibacter alactolyticus ATCC 23263</name>
    <dbReference type="NCBI Taxonomy" id="887929"/>
    <lineage>
        <taxon>Bacteria</taxon>
        <taxon>Bacillati</taxon>
        <taxon>Bacillota</taxon>
        <taxon>Clostridia</taxon>
        <taxon>Eubacteriales</taxon>
        <taxon>Eubacteriaceae</taxon>
        <taxon>Pseudoramibacter</taxon>
    </lineage>
</organism>
<dbReference type="InterPro" id="IPR014027">
    <property type="entry name" value="UDP-Glc/GDP-Man_DH_C"/>
</dbReference>
<dbReference type="GO" id="GO:0051287">
    <property type="term" value="F:NAD binding"/>
    <property type="evidence" value="ECO:0007669"/>
    <property type="project" value="InterPro"/>
</dbReference>
<dbReference type="Proteomes" id="UP000004754">
    <property type="component" value="Unassembled WGS sequence"/>
</dbReference>
<proteinExistence type="inferred from homology"/>
<keyword evidence="7" id="KW-1185">Reference proteome</keyword>
<keyword evidence="3" id="KW-0520">NAD</keyword>
<dbReference type="GO" id="GO:0016616">
    <property type="term" value="F:oxidoreductase activity, acting on the CH-OH group of donors, NAD or NADP as acceptor"/>
    <property type="evidence" value="ECO:0007669"/>
    <property type="project" value="InterPro"/>
</dbReference>
<protein>
    <submittedName>
        <fullName evidence="6">Nucleotide sugar dehydrogenase</fullName>
    </submittedName>
</protein>
<evidence type="ECO:0000256" key="2">
    <source>
        <dbReference type="ARBA" id="ARBA00023002"/>
    </source>
</evidence>
<evidence type="ECO:0000256" key="3">
    <source>
        <dbReference type="ARBA" id="ARBA00023027"/>
    </source>
</evidence>
<dbReference type="Pfam" id="PF00984">
    <property type="entry name" value="UDPG_MGDP_dh"/>
    <property type="match status" value="1"/>
</dbReference>
<dbReference type="PIRSF" id="PIRSF000124">
    <property type="entry name" value="UDPglc_GDPman_dh"/>
    <property type="match status" value="1"/>
</dbReference>
<keyword evidence="2" id="KW-0560">Oxidoreductase</keyword>
<dbReference type="PANTHER" id="PTHR43750:SF3">
    <property type="entry name" value="UDP-GLUCOSE 6-DEHYDROGENASE TUAD"/>
    <property type="match status" value="1"/>
</dbReference>
<dbReference type="InterPro" id="IPR017476">
    <property type="entry name" value="UDP-Glc/GDP-Man"/>
</dbReference>
<evidence type="ECO:0000259" key="5">
    <source>
        <dbReference type="SMART" id="SM00984"/>
    </source>
</evidence>
<dbReference type="Pfam" id="PF03721">
    <property type="entry name" value="UDPG_MGDP_dh_N"/>
    <property type="match status" value="1"/>
</dbReference>
<dbReference type="OrthoDB" id="9803238at2"/>
<comment type="similarity">
    <text evidence="1 4">Belongs to the UDP-glucose/GDP-mannose dehydrogenase family.</text>
</comment>
<dbReference type="InterPro" id="IPR036291">
    <property type="entry name" value="NAD(P)-bd_dom_sf"/>
</dbReference>
<dbReference type="SUPFAM" id="SSF51735">
    <property type="entry name" value="NAD(P)-binding Rossmann-fold domains"/>
    <property type="match status" value="1"/>
</dbReference>
<dbReference type="HOGENOM" id="CLU_023810_1_1_9"/>
<dbReference type="SUPFAM" id="SSF52413">
    <property type="entry name" value="UDP-glucose/GDP-mannose dehydrogenase C-terminal domain"/>
    <property type="match status" value="1"/>
</dbReference>
<name>E6MIH5_9FIRM</name>
<dbReference type="SMART" id="SM00984">
    <property type="entry name" value="UDPG_MGDP_dh_C"/>
    <property type="match status" value="1"/>
</dbReference>
<dbReference type="InterPro" id="IPR014026">
    <property type="entry name" value="UDP-Glc/GDP-Man_DH_dimer"/>
</dbReference>
<dbReference type="EMBL" id="AEQN01000023">
    <property type="protein sequence ID" value="EFV01071.1"/>
    <property type="molecule type" value="Genomic_DNA"/>
</dbReference>
<feature type="domain" description="UDP-glucose/GDP-mannose dehydrogenase C-terminal" evidence="5">
    <location>
        <begin position="338"/>
        <end position="453"/>
    </location>
</feature>
<dbReference type="InterPro" id="IPR001732">
    <property type="entry name" value="UDP-Glc/GDP-Man_DH_N"/>
</dbReference>
<dbReference type="Gene3D" id="3.40.50.720">
    <property type="entry name" value="NAD(P)-binding Rossmann-like Domain"/>
    <property type="match status" value="2"/>
</dbReference>
<evidence type="ECO:0000313" key="6">
    <source>
        <dbReference type="EMBL" id="EFV01071.1"/>
    </source>
</evidence>
<dbReference type="eggNOG" id="COG1004">
    <property type="taxonomic scope" value="Bacteria"/>
</dbReference>
<dbReference type="PANTHER" id="PTHR43750">
    <property type="entry name" value="UDP-GLUCOSE 6-DEHYDROGENASE TUAD"/>
    <property type="match status" value="1"/>
</dbReference>
<dbReference type="AlphaFoldDB" id="E6MIH5"/>
<dbReference type="InterPro" id="IPR008927">
    <property type="entry name" value="6-PGluconate_DH-like_C_sf"/>
</dbReference>
<evidence type="ECO:0000313" key="7">
    <source>
        <dbReference type="Proteomes" id="UP000004754"/>
    </source>
</evidence>
<gene>
    <name evidence="6" type="ORF">HMP0721_1810</name>
</gene>
<evidence type="ECO:0000256" key="4">
    <source>
        <dbReference type="PIRNR" id="PIRNR000124"/>
    </source>
</evidence>
<reference evidence="6 7" key="1">
    <citation type="submission" date="2010-12" db="EMBL/GenBank/DDBJ databases">
        <authorList>
            <person name="Muzny D."/>
            <person name="Qin X."/>
            <person name="Deng J."/>
            <person name="Jiang H."/>
            <person name="Liu Y."/>
            <person name="Qu J."/>
            <person name="Song X.-Z."/>
            <person name="Zhang L."/>
            <person name="Thornton R."/>
            <person name="Coyle M."/>
            <person name="Francisco L."/>
            <person name="Jackson L."/>
            <person name="Javaid M."/>
            <person name="Korchina V."/>
            <person name="Kovar C."/>
            <person name="Mata R."/>
            <person name="Mathew T."/>
            <person name="Ngo R."/>
            <person name="Nguyen L."/>
            <person name="Nguyen N."/>
            <person name="Okwuonu G."/>
            <person name="Ongeri F."/>
            <person name="Pham C."/>
            <person name="Simmons D."/>
            <person name="Wilczek-Boney K."/>
            <person name="Hale W."/>
            <person name="Jakkamsetti A."/>
            <person name="Pham P."/>
            <person name="Ruth R."/>
            <person name="San Lucas F."/>
            <person name="Warren J."/>
            <person name="Zhang J."/>
            <person name="Zhao Z."/>
            <person name="Zhou C."/>
            <person name="Zhu D."/>
            <person name="Lee S."/>
            <person name="Bess C."/>
            <person name="Blankenburg K."/>
            <person name="Forbes L."/>
            <person name="Fu Q."/>
            <person name="Gubbala S."/>
            <person name="Hirani K."/>
            <person name="Jayaseelan J.C."/>
            <person name="Lara F."/>
            <person name="Munidasa M."/>
            <person name="Palculict T."/>
            <person name="Patil S."/>
            <person name="Pu L.-L."/>
            <person name="Saada N."/>
            <person name="Tang L."/>
            <person name="Weissenberger G."/>
            <person name="Zhu Y."/>
            <person name="Hemphill L."/>
            <person name="Shang Y."/>
            <person name="Youmans B."/>
            <person name="Ayvaz T."/>
            <person name="Ross M."/>
            <person name="Santibanez J."/>
            <person name="Aqrawi P."/>
            <person name="Gross S."/>
            <person name="Joshi V."/>
            <person name="Fowler G."/>
            <person name="Nazareth L."/>
            <person name="Reid J."/>
            <person name="Worley K."/>
            <person name="Petrosino J."/>
            <person name="Highlander S."/>
            <person name="Gibbs R."/>
        </authorList>
    </citation>
    <scope>NUCLEOTIDE SEQUENCE [LARGE SCALE GENOMIC DNA]</scope>
    <source>
        <strain evidence="6 7">ATCC 23263</strain>
    </source>
</reference>
<dbReference type="InterPro" id="IPR036220">
    <property type="entry name" value="UDP-Glc/GDP-Man_DH_C_sf"/>
</dbReference>
<dbReference type="SUPFAM" id="SSF48179">
    <property type="entry name" value="6-phosphogluconate dehydrogenase C-terminal domain-like"/>
    <property type="match status" value="1"/>
</dbReference>
<evidence type="ECO:0000256" key="1">
    <source>
        <dbReference type="ARBA" id="ARBA00006601"/>
    </source>
</evidence>
<sequence length="474" mass="49993">MMKWKQKEAPVSDVGVIGLTVTGLSWAAVLAEAGLNVLATDMDEEVAAGILEEMHLPGVEPELAALVQAMTAAGRLRFCEQPRRVIRECPVIGISCMTPAGEDGLPSPRFVTSAVRQAAVQATGDRVLVIKSALPPGTAAKLQQAADTALSERDDPVPNVDVAAMPELFNDGQMVAAMRRQDPLLVGRADAAAELPAGLAKVLDALDPAGKRRKLCTWATAELAALADSGLVALRQAYGQAVNALAETMQADSRALTAILASAEPRRRSRIAARCDGIGIGGRRLPAETAALTALFKQNGLTPTLTAAVTAGSAAHAKRCAQWLKDQLAHLPEDAVVAVLGLAPSPGTDDLRETPGVEVLGNLAADFEDHPPAAGRPKPFRLYLPWGADQAKWRLHRVRDAFVYCTSAAQATRGADVLITLGKWPGMGRVLTPGLKRRMRGTLILDGAAAFDRAKALRLGLTYRALLETAPAKV</sequence>